<accession>A0A1M6S2B8</accession>
<dbReference type="AlphaFoldDB" id="A0A1M6S2B8"/>
<gene>
    <name evidence="3" type="ORF">SAMN05443507_11310</name>
</gene>
<dbReference type="OrthoDB" id="9782128at2"/>
<organism evidence="3 4">
    <name type="scientific">Alicyclobacillus tolerans</name>
    <dbReference type="NCBI Taxonomy" id="90970"/>
    <lineage>
        <taxon>Bacteria</taxon>
        <taxon>Bacillati</taxon>
        <taxon>Bacillota</taxon>
        <taxon>Bacilli</taxon>
        <taxon>Bacillales</taxon>
        <taxon>Alicyclobacillaceae</taxon>
        <taxon>Alicyclobacillus</taxon>
    </lineage>
</organism>
<feature type="binding site" evidence="2">
    <location>
        <position position="57"/>
    </location>
    <ligand>
        <name>substrate</name>
    </ligand>
</feature>
<dbReference type="InterPro" id="IPR029033">
    <property type="entry name" value="His_PPase_superfam"/>
</dbReference>
<dbReference type="RefSeq" id="WP_072874173.1">
    <property type="nucleotide sequence ID" value="NZ_FRAF01000013.1"/>
</dbReference>
<dbReference type="Pfam" id="PF00300">
    <property type="entry name" value="His_Phos_1"/>
    <property type="match status" value="1"/>
</dbReference>
<evidence type="ECO:0000313" key="4">
    <source>
        <dbReference type="Proteomes" id="UP000184016"/>
    </source>
</evidence>
<evidence type="ECO:0000313" key="3">
    <source>
        <dbReference type="EMBL" id="SHK38984.1"/>
    </source>
</evidence>
<dbReference type="Gene3D" id="3.40.50.1240">
    <property type="entry name" value="Phosphoglycerate mutase-like"/>
    <property type="match status" value="1"/>
</dbReference>
<dbReference type="PROSITE" id="PS00175">
    <property type="entry name" value="PG_MUTASE"/>
    <property type="match status" value="1"/>
</dbReference>
<dbReference type="EMBL" id="FRAF01000013">
    <property type="protein sequence ID" value="SHK38984.1"/>
    <property type="molecule type" value="Genomic_DNA"/>
</dbReference>
<feature type="active site" description="Tele-phosphohistidine intermediate" evidence="1">
    <location>
        <position position="8"/>
    </location>
</feature>
<feature type="active site" description="Proton donor/acceptor" evidence="1">
    <location>
        <position position="81"/>
    </location>
</feature>
<proteinExistence type="predicted"/>
<dbReference type="PANTHER" id="PTHR48100">
    <property type="entry name" value="BROAD-SPECIFICITY PHOSPHATASE YOR283W-RELATED"/>
    <property type="match status" value="1"/>
</dbReference>
<dbReference type="CDD" id="cd07067">
    <property type="entry name" value="HP_PGM_like"/>
    <property type="match status" value="1"/>
</dbReference>
<sequence length="192" mass="21808">MEIWLIRHGETDWNIHQRVQGWADIPLNENGLKQAEKLADYLKSISPKAIYSSDLQRAKRTAEILAEPHGLPVQVDERLRERCKGSAEGIPFDEIPNRFPQGVPDEETDQQLQERLFQAIDAIAKQFPDESIIWFVTHGGAIRMVLESLGAKDLPYILNTSISRISGSNGNWNILNMNTTAEYVLNEEFPNP</sequence>
<dbReference type="InterPro" id="IPR001345">
    <property type="entry name" value="PG/BPGM_mutase_AS"/>
</dbReference>
<dbReference type="Proteomes" id="UP000184016">
    <property type="component" value="Unassembled WGS sequence"/>
</dbReference>
<dbReference type="InterPro" id="IPR050275">
    <property type="entry name" value="PGM_Phosphatase"/>
</dbReference>
<dbReference type="GO" id="GO:0016791">
    <property type="term" value="F:phosphatase activity"/>
    <property type="evidence" value="ECO:0007669"/>
    <property type="project" value="TreeGrafter"/>
</dbReference>
<protein>
    <submittedName>
        <fullName evidence="3">Broad-specificity phosphatase PhoE</fullName>
    </submittedName>
</protein>
<dbReference type="InterPro" id="IPR013078">
    <property type="entry name" value="His_Pase_superF_clade-1"/>
</dbReference>
<evidence type="ECO:0000256" key="2">
    <source>
        <dbReference type="PIRSR" id="PIRSR613078-2"/>
    </source>
</evidence>
<dbReference type="GO" id="GO:0005737">
    <property type="term" value="C:cytoplasm"/>
    <property type="evidence" value="ECO:0007669"/>
    <property type="project" value="TreeGrafter"/>
</dbReference>
<dbReference type="PANTHER" id="PTHR48100:SF59">
    <property type="entry name" value="ADENOSYLCOBALAMIN_ALPHA-RIBAZOLE PHOSPHATASE"/>
    <property type="match status" value="1"/>
</dbReference>
<dbReference type="SUPFAM" id="SSF53254">
    <property type="entry name" value="Phosphoglycerate mutase-like"/>
    <property type="match status" value="1"/>
</dbReference>
<evidence type="ECO:0000256" key="1">
    <source>
        <dbReference type="PIRSR" id="PIRSR613078-1"/>
    </source>
</evidence>
<keyword evidence="4" id="KW-1185">Reference proteome</keyword>
<dbReference type="SMART" id="SM00855">
    <property type="entry name" value="PGAM"/>
    <property type="match status" value="1"/>
</dbReference>
<dbReference type="STRING" id="1830138.SAMN05443507_11310"/>
<name>A0A1M6S2B8_9BACL</name>
<reference evidence="4" key="1">
    <citation type="submission" date="2016-11" db="EMBL/GenBank/DDBJ databases">
        <authorList>
            <person name="Varghese N."/>
            <person name="Submissions S."/>
        </authorList>
    </citation>
    <scope>NUCLEOTIDE SEQUENCE [LARGE SCALE GENOMIC DNA]</scope>
    <source>
        <strain evidence="4">USBA-503</strain>
    </source>
</reference>
<feature type="binding site" evidence="2">
    <location>
        <begin position="7"/>
        <end position="14"/>
    </location>
    <ligand>
        <name>substrate</name>
    </ligand>
</feature>